<accession>A0A1G1VSD5</accession>
<sequence>MKRSFSWQYGRGQSGQVGIVILLLTVVLLTIGLSIASRTITDVRLSRQEEESSRAFNAAEAGIEEALRLNLSALIAAGGAGSVTVGGITANYRVAEENTLETQIDEGETIEVNVAGLGSGNQVSIDWARDTCPSAASVVVAVYNGTSTTIRRTPYQGCPRGDNFASSSPGVDGYQFRTIVSLANGDQFIRVRAVYAGTQLRVLGAGGTALPVQFWRIRSEAQTLGGETRSVEVTQTPPAPPSIFDFVIFSGSSLTKP</sequence>
<dbReference type="Proteomes" id="UP000179233">
    <property type="component" value="Unassembled WGS sequence"/>
</dbReference>
<name>A0A1G1VSD5_9BACT</name>
<organism evidence="1 2">
    <name type="scientific">Candidatus Chisholmbacteria bacterium RIFCSPHIGHO2_01_FULL_52_32</name>
    <dbReference type="NCBI Taxonomy" id="1797591"/>
    <lineage>
        <taxon>Bacteria</taxon>
        <taxon>Candidatus Chisholmiibacteriota</taxon>
    </lineage>
</organism>
<reference evidence="1 2" key="1">
    <citation type="journal article" date="2016" name="Nat. Commun.">
        <title>Thousands of microbial genomes shed light on interconnected biogeochemical processes in an aquifer system.</title>
        <authorList>
            <person name="Anantharaman K."/>
            <person name="Brown C.T."/>
            <person name="Hug L.A."/>
            <person name="Sharon I."/>
            <person name="Castelle C.J."/>
            <person name="Probst A.J."/>
            <person name="Thomas B.C."/>
            <person name="Singh A."/>
            <person name="Wilkins M.J."/>
            <person name="Karaoz U."/>
            <person name="Brodie E.L."/>
            <person name="Williams K.H."/>
            <person name="Hubbard S.S."/>
            <person name="Banfield J.F."/>
        </authorList>
    </citation>
    <scope>NUCLEOTIDE SEQUENCE [LARGE SCALE GENOMIC DNA]</scope>
</reference>
<gene>
    <name evidence="1" type="ORF">A2786_02295</name>
</gene>
<proteinExistence type="predicted"/>
<dbReference type="AlphaFoldDB" id="A0A1G1VSD5"/>
<evidence type="ECO:0008006" key="3">
    <source>
        <dbReference type="Google" id="ProtNLM"/>
    </source>
</evidence>
<evidence type="ECO:0000313" key="1">
    <source>
        <dbReference type="EMBL" id="OGY18325.1"/>
    </source>
</evidence>
<comment type="caution">
    <text evidence="1">The sequence shown here is derived from an EMBL/GenBank/DDBJ whole genome shotgun (WGS) entry which is preliminary data.</text>
</comment>
<protein>
    <recommendedName>
        <fullName evidence="3">Type 4 fimbrial biogenesis protein PilX N-terminal domain-containing protein</fullName>
    </recommendedName>
</protein>
<evidence type="ECO:0000313" key="2">
    <source>
        <dbReference type="Proteomes" id="UP000179233"/>
    </source>
</evidence>
<dbReference type="EMBL" id="MHCJ01000003">
    <property type="protein sequence ID" value="OGY18325.1"/>
    <property type="molecule type" value="Genomic_DNA"/>
</dbReference>